<dbReference type="Proteomes" id="UP001500968">
    <property type="component" value="Unassembled WGS sequence"/>
</dbReference>
<keyword evidence="1" id="KW-0732">Signal</keyword>
<reference evidence="4" key="1">
    <citation type="journal article" date="2019" name="Int. J. Syst. Evol. Microbiol.">
        <title>The Global Catalogue of Microorganisms (GCM) 10K type strain sequencing project: providing services to taxonomists for standard genome sequencing and annotation.</title>
        <authorList>
            <consortium name="The Broad Institute Genomics Platform"/>
            <consortium name="The Broad Institute Genome Sequencing Center for Infectious Disease"/>
            <person name="Wu L."/>
            <person name="Ma J."/>
        </authorList>
    </citation>
    <scope>NUCLEOTIDE SEQUENCE [LARGE SCALE GENOMIC DNA]</scope>
    <source>
        <strain evidence="4">JCM 17064</strain>
    </source>
</reference>
<keyword evidence="4" id="KW-1185">Reference proteome</keyword>
<evidence type="ECO:0000259" key="2">
    <source>
        <dbReference type="Pfam" id="PF18962"/>
    </source>
</evidence>
<evidence type="ECO:0000256" key="1">
    <source>
        <dbReference type="ARBA" id="ARBA00022729"/>
    </source>
</evidence>
<feature type="domain" description="Secretion system C-terminal sorting" evidence="2">
    <location>
        <begin position="600"/>
        <end position="667"/>
    </location>
</feature>
<evidence type="ECO:0000313" key="3">
    <source>
        <dbReference type="EMBL" id="GAA4032554.1"/>
    </source>
</evidence>
<dbReference type="Pfam" id="PF18962">
    <property type="entry name" value="Por_Secre_tail"/>
    <property type="match status" value="1"/>
</dbReference>
<dbReference type="InterPro" id="IPR024079">
    <property type="entry name" value="MetalloPept_cat_dom_sf"/>
</dbReference>
<name>A0ABP7TX20_9FLAO</name>
<dbReference type="EMBL" id="BAABCR010000015">
    <property type="protein sequence ID" value="GAA4032554.1"/>
    <property type="molecule type" value="Genomic_DNA"/>
</dbReference>
<dbReference type="Gene3D" id="2.60.40.10">
    <property type="entry name" value="Immunoglobulins"/>
    <property type="match status" value="1"/>
</dbReference>
<sequence length="670" mass="75727">MMKKIIFSLFFLVTLNIFGQNRIEFTHSNQIEPSLHEIFKSYEILTISDSITNLGHGQELKIILNQEYKFILKENKLVTEDYLVAIKSEDKIDYKSLEDLNFDGKYFFNQNADAESQLAISFFDNQYTIYVKSNGNEFYIEPLNKYIHDAANNSYVYYEVKNIKNYTDPLCDITIDEKNGYSNRFFEEALPNNDCKVVRLNYCIDYSLYVAMGSINATINKTFETLNLTQLDYSVANSLAFDVNFKILRHYIITCNNCNYWPTTDSLTTNSSYFRVFEYYSQIFSTGNANINVFCQNYVSSSGVLGLGTVNAFQNCVLGNLTTIGSALMRVFPSAGTNRSILSHEFGHNFGCQHIDGANVMNPGGSTSNYWEPVHVALINSKLQNATCFANCQTELCYNDNIENLVISVNNTTKNVNVNWLSESDKIYKIRVYNYNNNSWSAFTNISYPQSNFSFQYNNSATVCSKRYKVEITPVCSGVDGFSNTIVFEVPDIQNPSLTFLSTTQEQALCSGLSYTFTVNAIYPGTAPTYQWKINNNNVGSNSPEFTTSVLQNGDVLSCQIISNEPCLLLQTATISKTISVIPQPCSLSNNDYESQDFEIYPNPVKSNFTVKAKELIKKITVFNILGQELAVLPASSNEISVDISNFAKATYFVRVSLESTFKTIKIVKE</sequence>
<protein>
    <recommendedName>
        <fullName evidence="2">Secretion system C-terminal sorting domain-containing protein</fullName>
    </recommendedName>
</protein>
<accession>A0ABP7TX20</accession>
<dbReference type="InterPro" id="IPR026444">
    <property type="entry name" value="Secre_tail"/>
</dbReference>
<dbReference type="Pfam" id="PF13688">
    <property type="entry name" value="Reprolysin_5"/>
    <property type="match status" value="1"/>
</dbReference>
<proteinExistence type="predicted"/>
<comment type="caution">
    <text evidence="3">The sequence shown here is derived from an EMBL/GenBank/DDBJ whole genome shotgun (WGS) entry which is preliminary data.</text>
</comment>
<dbReference type="Gene3D" id="3.40.390.10">
    <property type="entry name" value="Collagenase (Catalytic Domain)"/>
    <property type="match status" value="1"/>
</dbReference>
<evidence type="ECO:0000313" key="4">
    <source>
        <dbReference type="Proteomes" id="UP001500968"/>
    </source>
</evidence>
<dbReference type="NCBIfam" id="TIGR04183">
    <property type="entry name" value="Por_Secre_tail"/>
    <property type="match status" value="1"/>
</dbReference>
<dbReference type="SUPFAM" id="SSF55486">
    <property type="entry name" value="Metalloproteases ('zincins'), catalytic domain"/>
    <property type="match status" value="1"/>
</dbReference>
<gene>
    <name evidence="3" type="ORF">GCM10022386_15970</name>
</gene>
<organism evidence="3 4">
    <name type="scientific">Flavobacterium cheonhonense</name>
    <dbReference type="NCBI Taxonomy" id="706185"/>
    <lineage>
        <taxon>Bacteria</taxon>
        <taxon>Pseudomonadati</taxon>
        <taxon>Bacteroidota</taxon>
        <taxon>Flavobacteriia</taxon>
        <taxon>Flavobacteriales</taxon>
        <taxon>Flavobacteriaceae</taxon>
        <taxon>Flavobacterium</taxon>
    </lineage>
</organism>
<dbReference type="InterPro" id="IPR013783">
    <property type="entry name" value="Ig-like_fold"/>
</dbReference>